<proteinExistence type="predicted"/>
<dbReference type="EMBL" id="BMVF01000001">
    <property type="protein sequence ID" value="GHD84257.1"/>
    <property type="molecule type" value="Genomic_DNA"/>
</dbReference>
<evidence type="ECO:0000313" key="2">
    <source>
        <dbReference type="EMBL" id="GHD84257.1"/>
    </source>
</evidence>
<name>A0A919CT77_9ACTN</name>
<dbReference type="RefSeq" id="WP_190175877.1">
    <property type="nucleotide sequence ID" value="NZ_BMVF01000001.1"/>
</dbReference>
<evidence type="ECO:0000256" key="1">
    <source>
        <dbReference type="SAM" id="MobiDB-lite"/>
    </source>
</evidence>
<reference evidence="2" key="2">
    <citation type="submission" date="2020-09" db="EMBL/GenBank/DDBJ databases">
        <authorList>
            <person name="Sun Q."/>
            <person name="Ohkuma M."/>
        </authorList>
    </citation>
    <scope>NUCLEOTIDE SEQUENCE</scope>
    <source>
        <strain evidence="2">JCM 4654</strain>
    </source>
</reference>
<protein>
    <submittedName>
        <fullName evidence="2">ABC transporter substrate-binding protein</fullName>
    </submittedName>
</protein>
<evidence type="ECO:0000313" key="3">
    <source>
        <dbReference type="Proteomes" id="UP000608955"/>
    </source>
</evidence>
<sequence length="442" mass="46871">MRALGSRLARDVSCLARRVSCLVRRVSRVARCVLLPVVLLAGAGCGSGDGGGDGSVTIMVPWSGDEFAAFNAVIRKFEHDRGVRVHVQVTRALTQQLDAAVGAGAPPDLAILPSVGAIYTYADHDKGLKPLAAATRTDTFLQPFQGLTRMRNRVYALPVKVDVKSLVWFTPETVGRARDTAAVRSYAHAHPGAWCLGLESGPTSGWPGADWIADLVLDGQGAGAYEQWLSGGRPWKDVAGAWRDWRGLVGPGGKRALTQVFSEAAGGMTSTPPKCSLAHGALSAMGFRAADVQRGRYDFVPSSARHRLEVSADFVGKFTTGNPHADALAAYLASAGAQQLWVDQPGGYAFSANTRVTEYHNRGVQQRVAEMLRPGSGNTLCFGAADAMTPDVSAAFYRAVLTYVAQDGTDPKPMLSKLDQLQTKLGPSGKSPVPANRLCATP</sequence>
<dbReference type="Gene3D" id="3.40.190.10">
    <property type="entry name" value="Periplasmic binding protein-like II"/>
    <property type="match status" value="3"/>
</dbReference>
<gene>
    <name evidence="2" type="ORF">GCM10010508_03620</name>
</gene>
<comment type="caution">
    <text evidence="2">The sequence shown here is derived from an EMBL/GenBank/DDBJ whole genome shotgun (WGS) entry which is preliminary data.</text>
</comment>
<reference evidence="2" key="1">
    <citation type="journal article" date="2014" name="Int. J. Syst. Evol. Microbiol.">
        <title>Complete genome sequence of Corynebacterium casei LMG S-19264T (=DSM 44701T), isolated from a smear-ripened cheese.</title>
        <authorList>
            <consortium name="US DOE Joint Genome Institute (JGI-PGF)"/>
            <person name="Walter F."/>
            <person name="Albersmeier A."/>
            <person name="Kalinowski J."/>
            <person name="Ruckert C."/>
        </authorList>
    </citation>
    <scope>NUCLEOTIDE SEQUENCE</scope>
    <source>
        <strain evidence="2">JCM 4654</strain>
    </source>
</reference>
<dbReference type="AlphaFoldDB" id="A0A919CT77"/>
<keyword evidence="3" id="KW-1185">Reference proteome</keyword>
<organism evidence="2 3">
    <name type="scientific">Streptomyces naganishii JCM 4654</name>
    <dbReference type="NCBI Taxonomy" id="1306179"/>
    <lineage>
        <taxon>Bacteria</taxon>
        <taxon>Bacillati</taxon>
        <taxon>Actinomycetota</taxon>
        <taxon>Actinomycetes</taxon>
        <taxon>Kitasatosporales</taxon>
        <taxon>Streptomycetaceae</taxon>
        <taxon>Streptomyces</taxon>
    </lineage>
</organism>
<dbReference type="Proteomes" id="UP000608955">
    <property type="component" value="Unassembled WGS sequence"/>
</dbReference>
<accession>A0A919CT77</accession>
<dbReference type="SUPFAM" id="SSF53850">
    <property type="entry name" value="Periplasmic binding protein-like II"/>
    <property type="match status" value="1"/>
</dbReference>
<feature type="region of interest" description="Disordered" evidence="1">
    <location>
        <begin position="422"/>
        <end position="442"/>
    </location>
</feature>